<reference evidence="3" key="1">
    <citation type="submission" date="2021-02" db="EMBL/GenBank/DDBJ databases">
        <authorList>
            <person name="Nowell W R."/>
        </authorList>
    </citation>
    <scope>NUCLEOTIDE SEQUENCE</scope>
</reference>
<sequence length="286" mass="31904">MLTSVGRTVGSIKFLSRKLSRQALNLVYNAFILSCINHASVLYCGTTVTNLRKLNSLQYSAGLAVFGAMRGTSHEKVCAELGWAFETEQDEEAEDIQEHKLKMTRLFLYAIFLLLLNVFVVTSIAKFRANHQKCAATIFDLNELVQSKNTFNLLNQHLNLTLYQKNLLPKNVQGQRRPSSSVSGGDVGGSGKVQYSCTEEWMKLTRPFFGSLTLAQEKALKTFVAERENSCTMCKRRPKRSVGSLLDKMKAGFNGAAMTVTWYAIFCCLAPFGLISELITKLEKKG</sequence>
<keyword evidence="2" id="KW-0472">Membrane</keyword>
<dbReference type="EMBL" id="CAJOBC010055045">
    <property type="protein sequence ID" value="CAF4190324.1"/>
    <property type="molecule type" value="Genomic_DNA"/>
</dbReference>
<keyword evidence="5" id="KW-1185">Reference proteome</keyword>
<evidence type="ECO:0000313" key="4">
    <source>
        <dbReference type="EMBL" id="CAF4190324.1"/>
    </source>
</evidence>
<feature type="transmembrane region" description="Helical" evidence="2">
    <location>
        <begin position="26"/>
        <end position="45"/>
    </location>
</feature>
<keyword evidence="2" id="KW-0812">Transmembrane</keyword>
<keyword evidence="2" id="KW-1133">Transmembrane helix</keyword>
<dbReference type="PROSITE" id="PS51257">
    <property type="entry name" value="PROKAR_LIPOPROTEIN"/>
    <property type="match status" value="1"/>
</dbReference>
<organism evidence="3 5">
    <name type="scientific">Didymodactylos carnosus</name>
    <dbReference type="NCBI Taxonomy" id="1234261"/>
    <lineage>
        <taxon>Eukaryota</taxon>
        <taxon>Metazoa</taxon>
        <taxon>Spiralia</taxon>
        <taxon>Gnathifera</taxon>
        <taxon>Rotifera</taxon>
        <taxon>Eurotatoria</taxon>
        <taxon>Bdelloidea</taxon>
        <taxon>Philodinida</taxon>
        <taxon>Philodinidae</taxon>
        <taxon>Didymodactylos</taxon>
    </lineage>
</organism>
<feature type="transmembrane region" description="Helical" evidence="2">
    <location>
        <begin position="260"/>
        <end position="280"/>
    </location>
</feature>
<name>A0A815G5N0_9BILA</name>
<feature type="region of interest" description="Disordered" evidence="1">
    <location>
        <begin position="171"/>
        <end position="191"/>
    </location>
</feature>
<dbReference type="Proteomes" id="UP000681722">
    <property type="component" value="Unassembled WGS sequence"/>
</dbReference>
<accession>A0A815G5N0</accession>
<evidence type="ECO:0000256" key="2">
    <source>
        <dbReference type="SAM" id="Phobius"/>
    </source>
</evidence>
<dbReference type="Proteomes" id="UP000663829">
    <property type="component" value="Unassembled WGS sequence"/>
</dbReference>
<comment type="caution">
    <text evidence="3">The sequence shown here is derived from an EMBL/GenBank/DDBJ whole genome shotgun (WGS) entry which is preliminary data.</text>
</comment>
<gene>
    <name evidence="3" type="ORF">GPM918_LOCUS30107</name>
    <name evidence="4" type="ORF">SRO942_LOCUS30710</name>
</gene>
<dbReference type="EMBL" id="CAJNOQ010014071">
    <property type="protein sequence ID" value="CAF1334208.1"/>
    <property type="molecule type" value="Genomic_DNA"/>
</dbReference>
<evidence type="ECO:0000313" key="3">
    <source>
        <dbReference type="EMBL" id="CAF1334208.1"/>
    </source>
</evidence>
<protein>
    <submittedName>
        <fullName evidence="3">Uncharacterized protein</fullName>
    </submittedName>
</protein>
<proteinExistence type="predicted"/>
<dbReference type="AlphaFoldDB" id="A0A815G5N0"/>
<feature type="transmembrane region" description="Helical" evidence="2">
    <location>
        <begin position="106"/>
        <end position="125"/>
    </location>
</feature>
<evidence type="ECO:0000313" key="5">
    <source>
        <dbReference type="Proteomes" id="UP000663829"/>
    </source>
</evidence>
<evidence type="ECO:0000256" key="1">
    <source>
        <dbReference type="SAM" id="MobiDB-lite"/>
    </source>
</evidence>